<evidence type="ECO:0000313" key="2">
    <source>
        <dbReference type="Proteomes" id="UP001156484"/>
    </source>
</evidence>
<evidence type="ECO:0000313" key="1">
    <source>
        <dbReference type="EMBL" id="UYP17661.1"/>
    </source>
</evidence>
<organism evidence="1 2">
    <name type="scientific">Rhodococcus sacchari</name>
    <dbReference type="NCBI Taxonomy" id="2962047"/>
    <lineage>
        <taxon>Bacteria</taxon>
        <taxon>Bacillati</taxon>
        <taxon>Actinomycetota</taxon>
        <taxon>Actinomycetes</taxon>
        <taxon>Mycobacteriales</taxon>
        <taxon>Nocardiaceae</taxon>
        <taxon>Rhodococcus</taxon>
    </lineage>
</organism>
<keyword evidence="2" id="KW-1185">Reference proteome</keyword>
<protein>
    <submittedName>
        <fullName evidence="1">Glycogen debranching protein GlgX</fullName>
    </submittedName>
</protein>
<sequence length="716" mass="78437">MSSSTSESAASLPSVALPDRAAFPLGATVVDRGTRFAVHAPHSDRVQVCLIDDDGHEHRVDLPDRTYGVWHGVVPGIGAGQRYGFRAYGPWQPEHGLRTNPHKLLLDPWGRQLTGEVGDAQRLLPYDGDPFGAMSTADSLGHTPLSVVTAVAPLPHARPRVPWENTVVYELHVGSFTARHPLVPPELRGTYLGLAHPAVVDYLVGLGVTTVELLPVHAFVTEPSVRARGMRNHWGYSTASYFAPHPAYAVTPGNEIAEFRAMVHALHRAGLEVVLDVVYNHTCESGVDGPSLSWRGLDATGYYVLDGHGRDIDVTGCGNTLDASSPIVVRMVCDSLRYWTEVMGVDGFRFDLASVLGRPRAGAFDQRASLLTAIVTDPVLCDVKLIAEPWDATGDGYQLGNFGAQWAEWNDRYRDAVRRFWAGRSGIREIASRLTGSEDLYDRHIRQPWMSVNFVTAHDGFTLADAVSYQHKHNEANGEEGRDGTDNNESVNHGIEGPTNDPDVLAARERHIRAMLATLLLSTGTPMLLAGDEFGHTQLGNNNAYCVPQDTPATDAWPLDWECADRGRIDFVRDLLRMRTRVPVLRQRRFFDGRARAVGYPDLVWFGADGVELDEAAWHDESRRTLQAWLDGSELGTVTRAGITLHDSSGLFVLHAGGPATVTLAGPEWYRGDVVCEFDSSRPDGHPVDPVPMRVGSDHVVDGPTVLVFRIAPEGR</sequence>
<gene>
    <name evidence="1" type="primary">glgX</name>
    <name evidence="1" type="ORF">OED52_13330</name>
</gene>
<proteinExistence type="predicted"/>
<name>A0ACD4DCA4_9NOCA</name>
<reference evidence="1" key="1">
    <citation type="submission" date="2022-10" db="EMBL/GenBank/DDBJ databases">
        <title>Rhodococcus ferula Z13 complete genome.</title>
        <authorList>
            <person name="Long X."/>
            <person name="Zang M."/>
        </authorList>
    </citation>
    <scope>NUCLEOTIDE SEQUENCE</scope>
    <source>
        <strain evidence="1">Z13</strain>
    </source>
</reference>
<dbReference type="EMBL" id="CP107551">
    <property type="protein sequence ID" value="UYP17661.1"/>
    <property type="molecule type" value="Genomic_DNA"/>
</dbReference>
<dbReference type="Proteomes" id="UP001156484">
    <property type="component" value="Chromosome"/>
</dbReference>
<accession>A0ACD4DCA4</accession>